<feature type="domain" description="AMP-dependent synthetase/ligase" evidence="1">
    <location>
        <begin position="11"/>
        <end position="370"/>
    </location>
</feature>
<dbReference type="Pfam" id="PF00501">
    <property type="entry name" value="AMP-binding"/>
    <property type="match status" value="1"/>
</dbReference>
<dbReference type="Gene3D" id="3.30.300.30">
    <property type="match status" value="1"/>
</dbReference>
<protein>
    <submittedName>
        <fullName evidence="3">Acyl-CoA synthetase</fullName>
    </submittedName>
</protein>
<dbReference type="RefSeq" id="WP_344450129.1">
    <property type="nucleotide sequence ID" value="NZ_BAAATZ010000007.1"/>
</dbReference>
<dbReference type="Proteomes" id="UP001501842">
    <property type="component" value="Unassembled WGS sequence"/>
</dbReference>
<accession>A0ABP6GI76</accession>
<dbReference type="PANTHER" id="PTHR43767:SF1">
    <property type="entry name" value="NONRIBOSOMAL PEPTIDE SYNTHASE PES1 (EUROFUNG)-RELATED"/>
    <property type="match status" value="1"/>
</dbReference>
<dbReference type="PROSITE" id="PS00455">
    <property type="entry name" value="AMP_BINDING"/>
    <property type="match status" value="1"/>
</dbReference>
<dbReference type="InterPro" id="IPR020845">
    <property type="entry name" value="AMP-binding_CS"/>
</dbReference>
<name>A0ABP6GI76_9ACTN</name>
<gene>
    <name evidence="3" type="ORF">GCM10010439_21280</name>
</gene>
<dbReference type="NCBIfam" id="NF005863">
    <property type="entry name" value="PRK07798.1"/>
    <property type="match status" value="1"/>
</dbReference>
<comment type="caution">
    <text evidence="3">The sequence shown here is derived from an EMBL/GenBank/DDBJ whole genome shotgun (WGS) entry which is preliminary data.</text>
</comment>
<evidence type="ECO:0000259" key="2">
    <source>
        <dbReference type="Pfam" id="PF13193"/>
    </source>
</evidence>
<keyword evidence="4" id="KW-1185">Reference proteome</keyword>
<reference evidence="4" key="1">
    <citation type="journal article" date="2019" name="Int. J. Syst. Evol. Microbiol.">
        <title>The Global Catalogue of Microorganisms (GCM) 10K type strain sequencing project: providing services to taxonomists for standard genome sequencing and annotation.</title>
        <authorList>
            <consortium name="The Broad Institute Genomics Platform"/>
            <consortium name="The Broad Institute Genome Sequencing Center for Infectious Disease"/>
            <person name="Wu L."/>
            <person name="Ma J."/>
        </authorList>
    </citation>
    <scope>NUCLEOTIDE SEQUENCE [LARGE SCALE GENOMIC DNA]</scope>
    <source>
        <strain evidence="4">JCM 8201</strain>
    </source>
</reference>
<dbReference type="InterPro" id="IPR050237">
    <property type="entry name" value="ATP-dep_AMP-bd_enzyme"/>
</dbReference>
<dbReference type="InterPro" id="IPR042099">
    <property type="entry name" value="ANL_N_sf"/>
</dbReference>
<organism evidence="3 4">
    <name type="scientific">Actinocorallia aurantiaca</name>
    <dbReference type="NCBI Taxonomy" id="46204"/>
    <lineage>
        <taxon>Bacteria</taxon>
        <taxon>Bacillati</taxon>
        <taxon>Actinomycetota</taxon>
        <taxon>Actinomycetes</taxon>
        <taxon>Streptosporangiales</taxon>
        <taxon>Thermomonosporaceae</taxon>
        <taxon>Actinocorallia</taxon>
    </lineage>
</organism>
<evidence type="ECO:0000313" key="4">
    <source>
        <dbReference type="Proteomes" id="UP001501842"/>
    </source>
</evidence>
<dbReference type="PANTHER" id="PTHR43767">
    <property type="entry name" value="LONG-CHAIN-FATTY-ACID--COA LIGASE"/>
    <property type="match status" value="1"/>
</dbReference>
<proteinExistence type="predicted"/>
<evidence type="ECO:0000259" key="1">
    <source>
        <dbReference type="Pfam" id="PF00501"/>
    </source>
</evidence>
<dbReference type="Pfam" id="PF13193">
    <property type="entry name" value="AMP-binding_C"/>
    <property type="match status" value="1"/>
</dbReference>
<dbReference type="InterPro" id="IPR045851">
    <property type="entry name" value="AMP-bd_C_sf"/>
</dbReference>
<feature type="domain" description="AMP-binding enzyme C-terminal" evidence="2">
    <location>
        <begin position="443"/>
        <end position="516"/>
    </location>
</feature>
<sequence length="530" mass="56285">MPSFNLADLFELVADAVPDRLALVAGDVRLTFAELDARADRVAAVLAEAGVGPGDRVSILSPNRAEWLETQLAAFKLRAAAVNVNYRYTAGELVHVIGDSGSAALVGERSLLARLQPVRDRLPELRRVLVLEDGDDTPIPDSTDYEEALAAASPARVPVERSGDDLFLLYTGGTTGLPKGVMWRSEDIFFQAMGGGNMVGDPIERPEQAAENAKAGGLTIMCNAPLMHAAGIWVSWAALLSGSKLVLWSGPSFSADGILEVASREGAQVMTVIADVMARPIVELLEARPDAYDLSALLVVATGGSVTTPGVKDRLRRAIPSLMMILDPIGGSETGTAARSVDPGPDGVPRFAPQPDAAVLDDKLRRIEPGSDEIGVFARSGRIPIGYWNDPAKTAATFVTDADGVRWALQGDMMRVDAEGNMVLLGRGSTVVNTGGEKVYAEEVETALKSHPAVYDALVVGVPDELLGQRVTAVVSLSAEAGEEELREHCRGVLAGYKVPKRIHVVDEVHRTASGKADYRWAKEAAAERG</sequence>
<dbReference type="Gene3D" id="3.40.50.12780">
    <property type="entry name" value="N-terminal domain of ligase-like"/>
    <property type="match status" value="1"/>
</dbReference>
<dbReference type="SUPFAM" id="SSF56801">
    <property type="entry name" value="Acetyl-CoA synthetase-like"/>
    <property type="match status" value="1"/>
</dbReference>
<dbReference type="InterPro" id="IPR025110">
    <property type="entry name" value="AMP-bd_C"/>
</dbReference>
<dbReference type="EMBL" id="BAAATZ010000007">
    <property type="protein sequence ID" value="GAA2724214.1"/>
    <property type="molecule type" value="Genomic_DNA"/>
</dbReference>
<dbReference type="InterPro" id="IPR000873">
    <property type="entry name" value="AMP-dep_synth/lig_dom"/>
</dbReference>
<evidence type="ECO:0000313" key="3">
    <source>
        <dbReference type="EMBL" id="GAA2724214.1"/>
    </source>
</evidence>